<evidence type="ECO:0000256" key="5">
    <source>
        <dbReference type="ARBA" id="ARBA00022989"/>
    </source>
</evidence>
<keyword evidence="4 8" id="KW-0812">Transmembrane</keyword>
<dbReference type="Proteomes" id="UP001519460">
    <property type="component" value="Unassembled WGS sequence"/>
</dbReference>
<feature type="domain" description="CWH43-like N-terminal" evidence="9">
    <location>
        <begin position="22"/>
        <end position="211"/>
    </location>
</feature>
<keyword evidence="3" id="KW-0337">GPI-anchor biosynthesis</keyword>
<evidence type="ECO:0000259" key="9">
    <source>
        <dbReference type="Pfam" id="PF10277"/>
    </source>
</evidence>
<evidence type="ECO:0000256" key="6">
    <source>
        <dbReference type="ARBA" id="ARBA00023034"/>
    </source>
</evidence>
<proteinExistence type="inferred from homology"/>
<comment type="subcellular location">
    <subcellularLocation>
        <location evidence="1">Golgi apparatus membrane</location>
        <topology evidence="1">Multi-pass membrane protein</topology>
    </subcellularLocation>
</comment>
<dbReference type="PANTHER" id="PTHR12892:SF11">
    <property type="entry name" value="POST-GPI ATTACHMENT TO PROTEINS FACTOR 2"/>
    <property type="match status" value="1"/>
</dbReference>
<evidence type="ECO:0000256" key="3">
    <source>
        <dbReference type="ARBA" id="ARBA00022502"/>
    </source>
</evidence>
<gene>
    <name evidence="10" type="ORF">BaRGS_00012154</name>
</gene>
<dbReference type="EMBL" id="JACVVK020000066">
    <property type="protein sequence ID" value="KAK7496502.1"/>
    <property type="molecule type" value="Genomic_DNA"/>
</dbReference>
<sequence length="248" mass="28276">MTSVQKFVGKAGSSTGDKGMVVYNFLPTISAAIGGFTPQRYVWRICIAMHAPQRIMAAVAYYIFHTSVHLSHRNELYRTLAALVSLLHVIEVMSLVGLSMISSTENGKLHEGLFISFMASALFYMLLTIILMRWGRFGKDSHPSHEERTSLQYKTRLFIFNITVFVVAVYFFWRHNKYCEPGVYSYFALGEYLVVLSNIAYQSLAVMDFRKSCIVMFDLGSPNPEDSEPYFHMPYRQKSVGVFGTDYV</sequence>
<keyword evidence="11" id="KW-1185">Reference proteome</keyword>
<evidence type="ECO:0000256" key="4">
    <source>
        <dbReference type="ARBA" id="ARBA00022692"/>
    </source>
</evidence>
<accession>A0ABD0LAE9</accession>
<dbReference type="AlphaFoldDB" id="A0ABD0LAE9"/>
<dbReference type="GO" id="GO:0006506">
    <property type="term" value="P:GPI anchor biosynthetic process"/>
    <property type="evidence" value="ECO:0007669"/>
    <property type="project" value="UniProtKB-KW"/>
</dbReference>
<comment type="similarity">
    <text evidence="2">Belongs to the PGAP2 family.</text>
</comment>
<dbReference type="InterPro" id="IPR039545">
    <property type="entry name" value="PGAP2"/>
</dbReference>
<feature type="transmembrane region" description="Helical" evidence="8">
    <location>
        <begin position="113"/>
        <end position="134"/>
    </location>
</feature>
<dbReference type="GO" id="GO:0000139">
    <property type="term" value="C:Golgi membrane"/>
    <property type="evidence" value="ECO:0007669"/>
    <property type="project" value="UniProtKB-SubCell"/>
</dbReference>
<keyword evidence="7 8" id="KW-0472">Membrane</keyword>
<reference evidence="10 11" key="1">
    <citation type="journal article" date="2023" name="Sci. Data">
        <title>Genome assembly of the Korean intertidal mud-creeper Batillaria attramentaria.</title>
        <authorList>
            <person name="Patra A.K."/>
            <person name="Ho P.T."/>
            <person name="Jun S."/>
            <person name="Lee S.J."/>
            <person name="Kim Y."/>
            <person name="Won Y.J."/>
        </authorList>
    </citation>
    <scope>NUCLEOTIDE SEQUENCE [LARGE SCALE GENOMIC DNA]</scope>
    <source>
        <strain evidence="10">Wonlab-2016</strain>
    </source>
</reference>
<keyword evidence="5 8" id="KW-1133">Transmembrane helix</keyword>
<feature type="transmembrane region" description="Helical" evidence="8">
    <location>
        <begin position="20"/>
        <end position="36"/>
    </location>
</feature>
<evidence type="ECO:0000256" key="8">
    <source>
        <dbReference type="SAM" id="Phobius"/>
    </source>
</evidence>
<dbReference type="PANTHER" id="PTHR12892">
    <property type="entry name" value="FGF RECEPTOR ACTIVATING PROTEIN 1"/>
    <property type="match status" value="1"/>
</dbReference>
<feature type="transmembrane region" description="Helical" evidence="8">
    <location>
        <begin position="42"/>
        <end position="64"/>
    </location>
</feature>
<name>A0ABD0LAE9_9CAEN</name>
<comment type="caution">
    <text evidence="10">The sequence shown here is derived from an EMBL/GenBank/DDBJ whole genome shotgun (WGS) entry which is preliminary data.</text>
</comment>
<keyword evidence="6" id="KW-0333">Golgi apparatus</keyword>
<evidence type="ECO:0000256" key="1">
    <source>
        <dbReference type="ARBA" id="ARBA00004653"/>
    </source>
</evidence>
<feature type="transmembrane region" description="Helical" evidence="8">
    <location>
        <begin position="185"/>
        <end position="207"/>
    </location>
</feature>
<evidence type="ECO:0000313" key="10">
    <source>
        <dbReference type="EMBL" id="KAK7496502.1"/>
    </source>
</evidence>
<dbReference type="InterPro" id="IPR019402">
    <property type="entry name" value="CWH43_N"/>
</dbReference>
<organism evidence="10 11">
    <name type="scientific">Batillaria attramentaria</name>
    <dbReference type="NCBI Taxonomy" id="370345"/>
    <lineage>
        <taxon>Eukaryota</taxon>
        <taxon>Metazoa</taxon>
        <taxon>Spiralia</taxon>
        <taxon>Lophotrochozoa</taxon>
        <taxon>Mollusca</taxon>
        <taxon>Gastropoda</taxon>
        <taxon>Caenogastropoda</taxon>
        <taxon>Sorbeoconcha</taxon>
        <taxon>Cerithioidea</taxon>
        <taxon>Batillariidae</taxon>
        <taxon>Batillaria</taxon>
    </lineage>
</organism>
<feature type="transmembrane region" description="Helical" evidence="8">
    <location>
        <begin position="76"/>
        <end position="101"/>
    </location>
</feature>
<dbReference type="Pfam" id="PF10277">
    <property type="entry name" value="Frag1"/>
    <property type="match status" value="1"/>
</dbReference>
<evidence type="ECO:0000256" key="7">
    <source>
        <dbReference type="ARBA" id="ARBA00023136"/>
    </source>
</evidence>
<evidence type="ECO:0000313" key="11">
    <source>
        <dbReference type="Proteomes" id="UP001519460"/>
    </source>
</evidence>
<evidence type="ECO:0000256" key="2">
    <source>
        <dbReference type="ARBA" id="ARBA00007414"/>
    </source>
</evidence>
<feature type="transmembrane region" description="Helical" evidence="8">
    <location>
        <begin position="155"/>
        <end position="173"/>
    </location>
</feature>
<protein>
    <recommendedName>
        <fullName evidence="9">CWH43-like N-terminal domain-containing protein</fullName>
    </recommendedName>
</protein>